<dbReference type="AlphaFoldDB" id="A0A0E9RQW6"/>
<accession>A0A0E9RQW6</accession>
<dbReference type="EMBL" id="GBXM01077360">
    <property type="protein sequence ID" value="JAH31217.1"/>
    <property type="molecule type" value="Transcribed_RNA"/>
</dbReference>
<protein>
    <submittedName>
        <fullName evidence="1">Uncharacterized protein</fullName>
    </submittedName>
</protein>
<reference evidence="1" key="1">
    <citation type="submission" date="2014-11" db="EMBL/GenBank/DDBJ databases">
        <authorList>
            <person name="Amaro Gonzalez C."/>
        </authorList>
    </citation>
    <scope>NUCLEOTIDE SEQUENCE</scope>
</reference>
<reference evidence="1" key="2">
    <citation type="journal article" date="2015" name="Fish Shellfish Immunol.">
        <title>Early steps in the European eel (Anguilla anguilla)-Vibrio vulnificus interaction in the gills: Role of the RtxA13 toxin.</title>
        <authorList>
            <person name="Callol A."/>
            <person name="Pajuelo D."/>
            <person name="Ebbesson L."/>
            <person name="Teles M."/>
            <person name="MacKenzie S."/>
            <person name="Amaro C."/>
        </authorList>
    </citation>
    <scope>NUCLEOTIDE SEQUENCE</scope>
</reference>
<evidence type="ECO:0000313" key="1">
    <source>
        <dbReference type="EMBL" id="JAH31217.1"/>
    </source>
</evidence>
<sequence length="21" mass="2583">MGLCRRHNNPYFWRALCCTLQ</sequence>
<name>A0A0E9RQW6_ANGAN</name>
<organism evidence="1">
    <name type="scientific">Anguilla anguilla</name>
    <name type="common">European freshwater eel</name>
    <name type="synonym">Muraena anguilla</name>
    <dbReference type="NCBI Taxonomy" id="7936"/>
    <lineage>
        <taxon>Eukaryota</taxon>
        <taxon>Metazoa</taxon>
        <taxon>Chordata</taxon>
        <taxon>Craniata</taxon>
        <taxon>Vertebrata</taxon>
        <taxon>Euteleostomi</taxon>
        <taxon>Actinopterygii</taxon>
        <taxon>Neopterygii</taxon>
        <taxon>Teleostei</taxon>
        <taxon>Anguilliformes</taxon>
        <taxon>Anguillidae</taxon>
        <taxon>Anguilla</taxon>
    </lineage>
</organism>
<proteinExistence type="predicted"/>